<organism evidence="16 17">
    <name type="scientific">Rheinheimera mesophila</name>
    <dbReference type="NCBI Taxonomy" id="1547515"/>
    <lineage>
        <taxon>Bacteria</taxon>
        <taxon>Pseudomonadati</taxon>
        <taxon>Pseudomonadota</taxon>
        <taxon>Gammaproteobacteria</taxon>
        <taxon>Chromatiales</taxon>
        <taxon>Chromatiaceae</taxon>
        <taxon>Rheinheimera</taxon>
    </lineage>
</organism>
<dbReference type="CDD" id="cd00082">
    <property type="entry name" value="HisKA"/>
    <property type="match status" value="1"/>
</dbReference>
<feature type="transmembrane region" description="Helical" evidence="13">
    <location>
        <begin position="282"/>
        <end position="305"/>
    </location>
</feature>
<evidence type="ECO:0000256" key="1">
    <source>
        <dbReference type="ARBA" id="ARBA00000085"/>
    </source>
</evidence>
<dbReference type="InterPro" id="IPR001734">
    <property type="entry name" value="Na/solute_symporter"/>
</dbReference>
<dbReference type="SMART" id="SM00388">
    <property type="entry name" value="HisKA"/>
    <property type="match status" value="1"/>
</dbReference>
<evidence type="ECO:0000256" key="5">
    <source>
        <dbReference type="ARBA" id="ARBA00022553"/>
    </source>
</evidence>
<dbReference type="OrthoDB" id="9764438at2"/>
<dbReference type="AlphaFoldDB" id="A0A3P3QF51"/>
<feature type="modified residue" description="4-aspartylphosphate" evidence="11">
    <location>
        <position position="1109"/>
    </location>
</feature>
<feature type="transmembrane region" description="Helical" evidence="13">
    <location>
        <begin position="36"/>
        <end position="57"/>
    </location>
</feature>
<dbReference type="Gene3D" id="1.20.1730.10">
    <property type="entry name" value="Sodium/glucose cotransporter"/>
    <property type="match status" value="1"/>
</dbReference>
<keyword evidence="6" id="KW-0808">Transferase</keyword>
<dbReference type="SMART" id="SM00387">
    <property type="entry name" value="HATPase_c"/>
    <property type="match status" value="1"/>
</dbReference>
<feature type="domain" description="Histidine kinase" evidence="14">
    <location>
        <begin position="824"/>
        <end position="1036"/>
    </location>
</feature>
<dbReference type="PRINTS" id="PR00344">
    <property type="entry name" value="BCTRLSENSOR"/>
</dbReference>
<dbReference type="InterPro" id="IPR036097">
    <property type="entry name" value="HisK_dim/P_sf"/>
</dbReference>
<feature type="transmembrane region" description="Helical" evidence="13">
    <location>
        <begin position="69"/>
        <end position="93"/>
    </location>
</feature>
<dbReference type="InterPro" id="IPR003594">
    <property type="entry name" value="HATPase_dom"/>
</dbReference>
<comment type="subcellular location">
    <subcellularLocation>
        <location evidence="2">Membrane</location>
        <topology evidence="2">Multi-pass membrane protein</topology>
    </subcellularLocation>
</comment>
<dbReference type="Pfam" id="PF12860">
    <property type="entry name" value="PAS_7"/>
    <property type="match status" value="1"/>
</dbReference>
<keyword evidence="5 11" id="KW-0597">Phosphoprotein</keyword>
<accession>A0A3P3QF51</accession>
<evidence type="ECO:0000256" key="8">
    <source>
        <dbReference type="ARBA" id="ARBA00022777"/>
    </source>
</evidence>
<dbReference type="PROSITE" id="PS50110">
    <property type="entry name" value="RESPONSE_REGULATORY"/>
    <property type="match status" value="1"/>
</dbReference>
<keyword evidence="7 13" id="KW-0812">Transmembrane</keyword>
<evidence type="ECO:0000313" key="16">
    <source>
        <dbReference type="EMBL" id="RRJ19040.1"/>
    </source>
</evidence>
<evidence type="ECO:0000313" key="17">
    <source>
        <dbReference type="Proteomes" id="UP000276260"/>
    </source>
</evidence>
<evidence type="ECO:0000256" key="2">
    <source>
        <dbReference type="ARBA" id="ARBA00004141"/>
    </source>
</evidence>
<evidence type="ECO:0000256" key="12">
    <source>
        <dbReference type="SAM" id="Coils"/>
    </source>
</evidence>
<feature type="transmembrane region" description="Helical" evidence="13">
    <location>
        <begin position="6"/>
        <end position="24"/>
    </location>
</feature>
<evidence type="ECO:0000256" key="13">
    <source>
        <dbReference type="SAM" id="Phobius"/>
    </source>
</evidence>
<comment type="similarity">
    <text evidence="3">Belongs to the sodium:solute symporter (SSF) (TC 2.A.21) family.</text>
</comment>
<evidence type="ECO:0000256" key="9">
    <source>
        <dbReference type="ARBA" id="ARBA00022989"/>
    </source>
</evidence>
<dbReference type="InterPro" id="IPR036890">
    <property type="entry name" value="HATPase_C_sf"/>
</dbReference>
<keyword evidence="17" id="KW-1185">Reference proteome</keyword>
<dbReference type="PANTHER" id="PTHR43047:SF9">
    <property type="entry name" value="HISTIDINE KINASE"/>
    <property type="match status" value="1"/>
</dbReference>
<dbReference type="EC" id="2.7.13.3" evidence="4"/>
<evidence type="ECO:0000256" key="6">
    <source>
        <dbReference type="ARBA" id="ARBA00022679"/>
    </source>
</evidence>
<evidence type="ECO:0000256" key="4">
    <source>
        <dbReference type="ARBA" id="ARBA00012438"/>
    </source>
</evidence>
<dbReference type="Gene3D" id="3.40.50.2300">
    <property type="match status" value="1"/>
</dbReference>
<feature type="transmembrane region" description="Helical" evidence="13">
    <location>
        <begin position="440"/>
        <end position="462"/>
    </location>
</feature>
<dbReference type="GO" id="GO:0022857">
    <property type="term" value="F:transmembrane transporter activity"/>
    <property type="evidence" value="ECO:0007669"/>
    <property type="project" value="InterPro"/>
</dbReference>
<dbReference type="InterPro" id="IPR005467">
    <property type="entry name" value="His_kinase_dom"/>
</dbReference>
<dbReference type="SMART" id="SM00448">
    <property type="entry name" value="REC"/>
    <property type="match status" value="1"/>
</dbReference>
<dbReference type="CDD" id="cd00156">
    <property type="entry name" value="REC"/>
    <property type="match status" value="1"/>
</dbReference>
<evidence type="ECO:0000256" key="11">
    <source>
        <dbReference type="PROSITE-ProRule" id="PRU00169"/>
    </source>
</evidence>
<dbReference type="Pfam" id="PF02518">
    <property type="entry name" value="HATPase_c"/>
    <property type="match status" value="1"/>
</dbReference>
<sequence length="1178" mass="131554">MSAWIVALLALLYVGFLFFIANWGERHAGDQLLRKYGGLLYSLALAVYCTSWTYYGAVGTAVTQGWDYIPIYLGPILVFLFAQPFLFKLLYVAKKQNVASITDFISARYGKRKNIALVTALLCVVVVIPYIALQLKAVASSYQVLLGHDLSDQSLPWWQDTAWFSAMAMTVFAILFGTRKVQLTEQNRGVMVAIAFESVVKLFALLCLALMAYWLLLPETIGVSQFVEHASHLQYSTEHNSWLSFAIKTLLAMSAIFLLPRQFHVAFVENVDHRHLRHAKRWYSSYLFLVTLVVIPIALVGMHLFPGQQHLADSFVLLIPEKSGWHMMSVLVFIGGFSAATSMIIISTLALSTMISNDVVMPTILRRPSHGQRIKDYSGLILLVRRTMIITVMLLSYGYYALFARNYELAETGLLAFALAIQLAPAVVGGLYWRHGNAFGVYAGIAVGFALWFFCLMVPQLAAVGVLDQTLLQQGLFGIEALKPTSLFGVQLDTLSHGVIWSLGLNLSCYLLFSLVVKVNLKDRLQAAAFVKPTLPLEHKEVQVRRVRVRRTDITMLLERFIGAQRCNEAMAEFQRRFPDLDLQDSIAGPELIAFVERELAGVIGAASALAVVSAATEGRQLELEDVVTLFDDTTQAIQFSRKILFSTLEHLSQGVSVVDRDLKLVAWNKAYLQMFDYPDGMIRIGRPVADIVRFNAERGLFGEGSPEEHVAKRIAHMQNGTSHVFQRVRPDGKVIEMRGNPIPGGGFVTSFTDITEHVRAVQQLAEAKQHLEQRVQERTHRISEMNQELVEEVARRSATELQLLQAKAEAEAANVSKTRFLALASHDILQPLNAARLFTAALQSQSTDTGQQKIIQQLDNSLKATEELIATLLDIARLDDGRLQPKTQAVSLLDILQPLADEFRWLAEQKQLKLRTRFSEWQVQTDGTYLRRILQNILSNAIKYTTSGEVLLSCRKRGQQLLLQVWDTGPGVAEHELARIFDDFYRVDSTARGQQGVGLGLAVVQRMTRLLGHKLDVRSVVGKGTVFSLYVPLATEQDKVEEHSIKEHQSSVLPQWQVLCVDDDSSNLAALRLLLEQWQLGAVKSYVHAEHVLQDAPLLQKPDLLIVDYQLGQGLNGLELYQELQQYWGKVAGILVSAAPEPDLAQRAKAAGLLFLAKPIKPAALRAGINHLKNQRP</sequence>
<comment type="catalytic activity">
    <reaction evidence="1">
        <text>ATP + protein L-histidine = ADP + protein N-phospho-L-histidine.</text>
        <dbReference type="EC" id="2.7.13.3"/>
    </reaction>
</comment>
<evidence type="ECO:0000259" key="15">
    <source>
        <dbReference type="PROSITE" id="PS50110"/>
    </source>
</evidence>
<dbReference type="SUPFAM" id="SSF52172">
    <property type="entry name" value="CheY-like"/>
    <property type="match status" value="1"/>
</dbReference>
<dbReference type="Gene3D" id="3.30.450.20">
    <property type="entry name" value="PAS domain"/>
    <property type="match status" value="1"/>
</dbReference>
<evidence type="ECO:0000256" key="7">
    <source>
        <dbReference type="ARBA" id="ARBA00022692"/>
    </source>
</evidence>
<feature type="transmembrane region" description="Helical" evidence="13">
    <location>
        <begin position="190"/>
        <end position="216"/>
    </location>
</feature>
<dbReference type="Gene3D" id="1.10.287.130">
    <property type="match status" value="1"/>
</dbReference>
<dbReference type="CDD" id="cd10322">
    <property type="entry name" value="SLC5sbd"/>
    <property type="match status" value="1"/>
</dbReference>
<feature type="transmembrane region" description="Helical" evidence="13">
    <location>
        <begin position="377"/>
        <end position="402"/>
    </location>
</feature>
<keyword evidence="9 13" id="KW-1133">Transmembrane helix</keyword>
<feature type="coiled-coil region" evidence="12">
    <location>
        <begin position="755"/>
        <end position="789"/>
    </location>
</feature>
<dbReference type="InterPro" id="IPR011006">
    <property type="entry name" value="CheY-like_superfamily"/>
</dbReference>
<dbReference type="FunFam" id="3.30.565.10:FF:000049">
    <property type="entry name" value="Two-component sensor histidine kinase"/>
    <property type="match status" value="1"/>
</dbReference>
<evidence type="ECO:0000256" key="3">
    <source>
        <dbReference type="ARBA" id="ARBA00006434"/>
    </source>
</evidence>
<reference evidence="16 17" key="1">
    <citation type="submission" date="2018-11" db="EMBL/GenBank/DDBJ databases">
        <title>Draft genome analysis of Rheinheimera mesophila isolated from an industrial waste site.</title>
        <authorList>
            <person name="Yu Q."/>
            <person name="Qi Y."/>
            <person name="Zhang H."/>
            <person name="Lu Y."/>
            <person name="Pu J."/>
        </authorList>
    </citation>
    <scope>NUCLEOTIDE SEQUENCE [LARGE SCALE GENOMIC DNA]</scope>
    <source>
        <strain evidence="16 17">IITR13</strain>
    </source>
</reference>
<protein>
    <recommendedName>
        <fullName evidence="4">histidine kinase</fullName>
        <ecNumber evidence="4">2.7.13.3</ecNumber>
    </recommendedName>
</protein>
<dbReference type="RefSeq" id="WP_046519260.1">
    <property type="nucleotide sequence ID" value="NZ_LAVS01000009.1"/>
</dbReference>
<dbReference type="Pfam" id="PF00072">
    <property type="entry name" value="Response_reg"/>
    <property type="match status" value="1"/>
</dbReference>
<dbReference type="SUPFAM" id="SSF55785">
    <property type="entry name" value="PYP-like sensor domain (PAS domain)"/>
    <property type="match status" value="1"/>
</dbReference>
<feature type="transmembrane region" description="Helical" evidence="13">
    <location>
        <begin position="325"/>
        <end position="356"/>
    </location>
</feature>
<dbReference type="SUPFAM" id="SSF55874">
    <property type="entry name" value="ATPase domain of HSP90 chaperone/DNA topoisomerase II/histidine kinase"/>
    <property type="match status" value="1"/>
</dbReference>
<dbReference type="PROSITE" id="PS50283">
    <property type="entry name" value="NA_SOLUT_SYMP_3"/>
    <property type="match status" value="1"/>
</dbReference>
<dbReference type="SUPFAM" id="SSF47384">
    <property type="entry name" value="Homodimeric domain of signal transducing histidine kinase"/>
    <property type="match status" value="1"/>
</dbReference>
<dbReference type="CDD" id="cd00130">
    <property type="entry name" value="PAS"/>
    <property type="match status" value="1"/>
</dbReference>
<keyword evidence="8" id="KW-0418">Kinase</keyword>
<dbReference type="InterPro" id="IPR001789">
    <property type="entry name" value="Sig_transdc_resp-reg_receiver"/>
</dbReference>
<feature type="transmembrane region" description="Helical" evidence="13">
    <location>
        <begin position="414"/>
        <end position="433"/>
    </location>
</feature>
<evidence type="ECO:0000259" key="14">
    <source>
        <dbReference type="PROSITE" id="PS50109"/>
    </source>
</evidence>
<dbReference type="GO" id="GO:0009927">
    <property type="term" value="F:histidine phosphotransfer kinase activity"/>
    <property type="evidence" value="ECO:0007669"/>
    <property type="project" value="TreeGrafter"/>
</dbReference>
<gene>
    <name evidence="16" type="ORF">EIK76_15975</name>
</gene>
<dbReference type="InterPro" id="IPR000014">
    <property type="entry name" value="PAS"/>
</dbReference>
<feature type="domain" description="Response regulatory" evidence="15">
    <location>
        <begin position="1058"/>
        <end position="1174"/>
    </location>
</feature>
<dbReference type="Gene3D" id="3.30.565.10">
    <property type="entry name" value="Histidine kinase-like ATPase, C-terminal domain"/>
    <property type="match status" value="1"/>
</dbReference>
<keyword evidence="12" id="KW-0175">Coiled coil</keyword>
<feature type="transmembrane region" description="Helical" evidence="13">
    <location>
        <begin position="114"/>
        <end position="133"/>
    </location>
</feature>
<dbReference type="PROSITE" id="PS50109">
    <property type="entry name" value="HIS_KIN"/>
    <property type="match status" value="1"/>
</dbReference>
<keyword evidence="10 13" id="KW-0472">Membrane</keyword>
<proteinExistence type="inferred from homology"/>
<dbReference type="EMBL" id="RRCF01000005">
    <property type="protein sequence ID" value="RRJ19040.1"/>
    <property type="molecule type" value="Genomic_DNA"/>
</dbReference>
<dbReference type="Pfam" id="PF00512">
    <property type="entry name" value="HisKA"/>
    <property type="match status" value="1"/>
</dbReference>
<dbReference type="InterPro" id="IPR038377">
    <property type="entry name" value="Na/Glc_symporter_sf"/>
</dbReference>
<feature type="transmembrane region" description="Helical" evidence="13">
    <location>
        <begin position="161"/>
        <end position="178"/>
    </location>
</feature>
<dbReference type="PANTHER" id="PTHR43047">
    <property type="entry name" value="TWO-COMPONENT HISTIDINE PROTEIN KINASE"/>
    <property type="match status" value="1"/>
</dbReference>
<dbReference type="Proteomes" id="UP000276260">
    <property type="component" value="Unassembled WGS sequence"/>
</dbReference>
<dbReference type="GO" id="GO:0005886">
    <property type="term" value="C:plasma membrane"/>
    <property type="evidence" value="ECO:0007669"/>
    <property type="project" value="TreeGrafter"/>
</dbReference>
<dbReference type="InterPro" id="IPR035965">
    <property type="entry name" value="PAS-like_dom_sf"/>
</dbReference>
<name>A0A3P3QF51_9GAMM</name>
<evidence type="ECO:0000256" key="10">
    <source>
        <dbReference type="ARBA" id="ARBA00023136"/>
    </source>
</evidence>
<dbReference type="InterPro" id="IPR004358">
    <property type="entry name" value="Sig_transdc_His_kin-like_C"/>
</dbReference>
<dbReference type="GO" id="GO:0000155">
    <property type="term" value="F:phosphorelay sensor kinase activity"/>
    <property type="evidence" value="ECO:0007669"/>
    <property type="project" value="InterPro"/>
</dbReference>
<feature type="transmembrane region" description="Helical" evidence="13">
    <location>
        <begin position="242"/>
        <end position="261"/>
    </location>
</feature>
<dbReference type="InterPro" id="IPR003661">
    <property type="entry name" value="HisK_dim/P_dom"/>
</dbReference>
<comment type="caution">
    <text evidence="16">The sequence shown here is derived from an EMBL/GenBank/DDBJ whole genome shotgun (WGS) entry which is preliminary data.</text>
</comment>